<dbReference type="RefSeq" id="WP_326124375.1">
    <property type="nucleotide sequence ID" value="NZ_JARSFG010000020.1"/>
</dbReference>
<keyword evidence="3" id="KW-1185">Reference proteome</keyword>
<name>A0AAW9NVG2_9BACL</name>
<feature type="chain" id="PRO_5043320220" description="Copper amine oxidase-like N-terminal domain-containing protein" evidence="1">
    <location>
        <begin position="25"/>
        <end position="204"/>
    </location>
</feature>
<keyword evidence="1" id="KW-0732">Signal</keyword>
<reference evidence="2 3" key="1">
    <citation type="submission" date="2023-03" db="EMBL/GenBank/DDBJ databases">
        <title>Bacillus Genome Sequencing.</title>
        <authorList>
            <person name="Dunlap C."/>
        </authorList>
    </citation>
    <scope>NUCLEOTIDE SEQUENCE [LARGE SCALE GENOMIC DNA]</scope>
    <source>
        <strain evidence="2 3">B-59205</strain>
    </source>
</reference>
<dbReference type="Proteomes" id="UP001344888">
    <property type="component" value="Unassembled WGS sequence"/>
</dbReference>
<proteinExistence type="predicted"/>
<evidence type="ECO:0000313" key="3">
    <source>
        <dbReference type="Proteomes" id="UP001344888"/>
    </source>
</evidence>
<accession>A0AAW9NVG2</accession>
<protein>
    <recommendedName>
        <fullName evidence="4">Copper amine oxidase-like N-terminal domain-containing protein</fullName>
    </recommendedName>
</protein>
<feature type="signal peptide" evidence="1">
    <location>
        <begin position="1"/>
        <end position="24"/>
    </location>
</feature>
<dbReference type="AlphaFoldDB" id="A0AAW9NVG2"/>
<evidence type="ECO:0000313" key="2">
    <source>
        <dbReference type="EMBL" id="MEC1179879.1"/>
    </source>
</evidence>
<sequence>MKKSMAVIISVFALFLAFSMGTYASTKYKFTFDGKNKAVDVQIINKKAYVPLDSVVGLYGGKATYDDKTKTYAVTSKAPAKDAPASQGSLTKTIKDVTIRIDKIVQDADSLKVYVSYINKSKKEAMTGDSLTKIVANGKQHGFDFDFNFDRYYDKDVPHAANFIEPGVTEKSVIFFKPVTADKINIVLNANFEDYRFNDVKIQK</sequence>
<evidence type="ECO:0008006" key="4">
    <source>
        <dbReference type="Google" id="ProtNLM"/>
    </source>
</evidence>
<evidence type="ECO:0000256" key="1">
    <source>
        <dbReference type="SAM" id="SignalP"/>
    </source>
</evidence>
<gene>
    <name evidence="2" type="ORF">P9B03_15370</name>
</gene>
<comment type="caution">
    <text evidence="2">The sequence shown here is derived from an EMBL/GenBank/DDBJ whole genome shotgun (WGS) entry which is preliminary data.</text>
</comment>
<dbReference type="EMBL" id="JARSFG010000020">
    <property type="protein sequence ID" value="MEC1179879.1"/>
    <property type="molecule type" value="Genomic_DNA"/>
</dbReference>
<organism evidence="2 3">
    <name type="scientific">Metasolibacillus meyeri</name>
    <dbReference type="NCBI Taxonomy" id="1071052"/>
    <lineage>
        <taxon>Bacteria</taxon>
        <taxon>Bacillati</taxon>
        <taxon>Bacillota</taxon>
        <taxon>Bacilli</taxon>
        <taxon>Bacillales</taxon>
        <taxon>Caryophanaceae</taxon>
        <taxon>Metasolibacillus</taxon>
    </lineage>
</organism>